<dbReference type="OrthoDB" id="568194at2759"/>
<keyword evidence="5" id="KW-1185">Reference proteome</keyword>
<dbReference type="Proteomes" id="UP000187283">
    <property type="component" value="Unassembled WGS sequence"/>
</dbReference>
<keyword evidence="2" id="KW-0732">Signal</keyword>
<reference evidence="4 5" key="1">
    <citation type="submission" date="2017-01" db="EMBL/GenBank/DDBJ databases">
        <authorList>
            <person name="Mah S.A."/>
            <person name="Swanson W.J."/>
            <person name="Moy G.W."/>
            <person name="Vacquier V.D."/>
        </authorList>
    </citation>
    <scope>NUCLEOTIDE SEQUENCE [LARGE SCALE GENOMIC DNA]</scope>
    <source>
        <strain evidence="4 5">GSMNP</strain>
    </source>
</reference>
<dbReference type="CDD" id="cd05379">
    <property type="entry name" value="CAP_bacterial"/>
    <property type="match status" value="1"/>
</dbReference>
<organism evidence="4 5">
    <name type="scientific">Smittium culicis</name>
    <dbReference type="NCBI Taxonomy" id="133412"/>
    <lineage>
        <taxon>Eukaryota</taxon>
        <taxon>Fungi</taxon>
        <taxon>Fungi incertae sedis</taxon>
        <taxon>Zoopagomycota</taxon>
        <taxon>Kickxellomycotina</taxon>
        <taxon>Harpellomycetes</taxon>
        <taxon>Harpellales</taxon>
        <taxon>Legeriomycetaceae</taxon>
        <taxon>Smittium</taxon>
    </lineage>
</organism>
<dbReference type="AlphaFoldDB" id="A0A1R1XQ04"/>
<proteinExistence type="predicted"/>
<evidence type="ECO:0000256" key="1">
    <source>
        <dbReference type="SAM" id="MobiDB-lite"/>
    </source>
</evidence>
<evidence type="ECO:0000313" key="4">
    <source>
        <dbReference type="EMBL" id="OMJ16703.1"/>
    </source>
</evidence>
<dbReference type="PANTHER" id="PTHR31157:SF1">
    <property type="entry name" value="SCP DOMAIN-CONTAINING PROTEIN"/>
    <property type="match status" value="1"/>
</dbReference>
<dbReference type="PANTHER" id="PTHR31157">
    <property type="entry name" value="SCP DOMAIN-CONTAINING PROTEIN"/>
    <property type="match status" value="1"/>
</dbReference>
<dbReference type="InterPro" id="IPR014044">
    <property type="entry name" value="CAP_dom"/>
</dbReference>
<comment type="caution">
    <text evidence="4">The sequence shown here is derived from an EMBL/GenBank/DDBJ whole genome shotgun (WGS) entry which is preliminary data.</text>
</comment>
<dbReference type="Pfam" id="PF00188">
    <property type="entry name" value="CAP"/>
    <property type="match status" value="1"/>
</dbReference>
<dbReference type="Gene3D" id="3.40.33.10">
    <property type="entry name" value="CAP"/>
    <property type="match status" value="1"/>
</dbReference>
<gene>
    <name evidence="4" type="ORF">AYI70_g6434</name>
</gene>
<dbReference type="InterPro" id="IPR035940">
    <property type="entry name" value="CAP_sf"/>
</dbReference>
<dbReference type="SUPFAM" id="SSF55797">
    <property type="entry name" value="PR-1-like"/>
    <property type="match status" value="1"/>
</dbReference>
<evidence type="ECO:0000313" key="5">
    <source>
        <dbReference type="Proteomes" id="UP000187283"/>
    </source>
</evidence>
<feature type="chain" id="PRO_5013113911" description="SCP domain-containing protein" evidence="2">
    <location>
        <begin position="20"/>
        <end position="246"/>
    </location>
</feature>
<feature type="signal peptide" evidence="2">
    <location>
        <begin position="1"/>
        <end position="19"/>
    </location>
</feature>
<accession>A0A1R1XQ04</accession>
<dbReference type="EMBL" id="LSSN01002254">
    <property type="protein sequence ID" value="OMJ16703.1"/>
    <property type="molecule type" value="Genomic_DNA"/>
</dbReference>
<dbReference type="STRING" id="133412.A0A1R1XQ04"/>
<feature type="domain" description="SCP" evidence="3">
    <location>
        <begin position="134"/>
        <end position="239"/>
    </location>
</feature>
<evidence type="ECO:0000259" key="3">
    <source>
        <dbReference type="Pfam" id="PF00188"/>
    </source>
</evidence>
<sequence>MFLSKSFVAALSALLCANALPVNVDKRKVIEVVQYVTVYVNGDQAPAAPAPQENYNYVPDYNNDYQVASTTEQAAPTPEYQAPAPEYQAPAPEYQAPASTQAPAPTQAPEQDKSQSSSSSSQSIESTPDYVTMLELVNKLRASVGKSPLVYNIPLIEAAKLQSNYQNSIGSMTHSNSNYDSLISRFAATGATCNGCAENVAAGYTSVNDVFQGWVDSPGHYANLVGDYKNFGWAVVGSYWTQTFNV</sequence>
<evidence type="ECO:0000256" key="2">
    <source>
        <dbReference type="SAM" id="SignalP"/>
    </source>
</evidence>
<name>A0A1R1XQ04_9FUNG</name>
<feature type="compositionally biased region" description="Low complexity" evidence="1">
    <location>
        <begin position="93"/>
        <end position="123"/>
    </location>
</feature>
<protein>
    <recommendedName>
        <fullName evidence="3">SCP domain-containing protein</fullName>
    </recommendedName>
</protein>
<feature type="region of interest" description="Disordered" evidence="1">
    <location>
        <begin position="93"/>
        <end position="126"/>
    </location>
</feature>